<dbReference type="PRINTS" id="PR01551">
    <property type="entry name" value="SPO11HOMOLOG"/>
</dbReference>
<dbReference type="Proteomes" id="UP001558652">
    <property type="component" value="Unassembled WGS sequence"/>
</dbReference>
<evidence type="ECO:0000313" key="4">
    <source>
        <dbReference type="EMBL" id="KAL1123776.1"/>
    </source>
</evidence>
<keyword evidence="5" id="KW-1185">Reference proteome</keyword>
<dbReference type="GO" id="GO:0005634">
    <property type="term" value="C:nucleus"/>
    <property type="evidence" value="ECO:0007669"/>
    <property type="project" value="UniProtKB-SubCell"/>
</dbReference>
<reference evidence="4 5" key="1">
    <citation type="submission" date="2024-07" db="EMBL/GenBank/DDBJ databases">
        <title>Chromosome-level genome assembly of the water stick insect Ranatra chinensis (Heteroptera: Nepidae).</title>
        <authorList>
            <person name="Liu X."/>
        </authorList>
    </citation>
    <scope>NUCLEOTIDE SEQUENCE [LARGE SCALE GENOMIC DNA]</scope>
    <source>
        <strain evidence="4">Cailab_2021Rc</strain>
        <tissue evidence="4">Muscle</tissue>
    </source>
</reference>
<comment type="caution">
    <text evidence="4">The sequence shown here is derived from an EMBL/GenBank/DDBJ whole genome shotgun (WGS) entry which is preliminary data.</text>
</comment>
<evidence type="ECO:0000256" key="2">
    <source>
        <dbReference type="ARBA" id="ARBA00023242"/>
    </source>
</evidence>
<dbReference type="AlphaFoldDB" id="A0ABD0Y8V6"/>
<protein>
    <recommendedName>
        <fullName evidence="3">Topoisomerase 6 subunit A/Spo11 TOPRIM domain-containing protein</fullName>
    </recommendedName>
</protein>
<name>A0ABD0Y8V6_9HEMI</name>
<dbReference type="PANTHER" id="PTHR10848:SF0">
    <property type="entry name" value="MEIOTIC RECOMBINATION PROTEIN SPO11"/>
    <property type="match status" value="1"/>
</dbReference>
<dbReference type="Pfam" id="PF21180">
    <property type="entry name" value="TOP6A-Spo11_Toprim"/>
    <property type="match status" value="1"/>
</dbReference>
<evidence type="ECO:0000313" key="5">
    <source>
        <dbReference type="Proteomes" id="UP001558652"/>
    </source>
</evidence>
<dbReference type="Gene3D" id="3.40.1360.10">
    <property type="match status" value="1"/>
</dbReference>
<comment type="subcellular location">
    <subcellularLocation>
        <location evidence="1">Nucleus</location>
    </subcellularLocation>
</comment>
<gene>
    <name evidence="4" type="ORF">AAG570_001549</name>
</gene>
<proteinExistence type="predicted"/>
<evidence type="ECO:0000259" key="3">
    <source>
        <dbReference type="Pfam" id="PF21180"/>
    </source>
</evidence>
<dbReference type="InterPro" id="IPR013048">
    <property type="entry name" value="Meiotic_Spo11"/>
</dbReference>
<organism evidence="4 5">
    <name type="scientific">Ranatra chinensis</name>
    <dbReference type="NCBI Taxonomy" id="642074"/>
    <lineage>
        <taxon>Eukaryota</taxon>
        <taxon>Metazoa</taxon>
        <taxon>Ecdysozoa</taxon>
        <taxon>Arthropoda</taxon>
        <taxon>Hexapoda</taxon>
        <taxon>Insecta</taxon>
        <taxon>Pterygota</taxon>
        <taxon>Neoptera</taxon>
        <taxon>Paraneoptera</taxon>
        <taxon>Hemiptera</taxon>
        <taxon>Heteroptera</taxon>
        <taxon>Panheteroptera</taxon>
        <taxon>Nepomorpha</taxon>
        <taxon>Nepidae</taxon>
        <taxon>Ranatrinae</taxon>
        <taxon>Ranatra</taxon>
    </lineage>
</organism>
<accession>A0ABD0Y8V6</accession>
<dbReference type="InterPro" id="IPR002815">
    <property type="entry name" value="Spo11/TopoVI_A"/>
</dbReference>
<feature type="domain" description="Topoisomerase 6 subunit A/Spo11 TOPRIM" evidence="3">
    <location>
        <begin position="17"/>
        <end position="155"/>
    </location>
</feature>
<dbReference type="PANTHER" id="PTHR10848">
    <property type="entry name" value="MEIOTIC RECOMBINATION PROTEIN SPO11"/>
    <property type="match status" value="1"/>
</dbReference>
<evidence type="ECO:0000256" key="1">
    <source>
        <dbReference type="ARBA" id="ARBA00004123"/>
    </source>
</evidence>
<dbReference type="InterPro" id="IPR034136">
    <property type="entry name" value="TOPRIM_Topo6A/Spo11"/>
</dbReference>
<keyword evidence="2" id="KW-0539">Nucleus</keyword>
<dbReference type="CDD" id="cd00223">
    <property type="entry name" value="TOPRIM_TopoIIB_SPO"/>
    <property type="match status" value="1"/>
</dbReference>
<dbReference type="InterPro" id="IPR036078">
    <property type="entry name" value="Spo11/TopoVI_A_sf"/>
</dbReference>
<dbReference type="SUPFAM" id="SSF56726">
    <property type="entry name" value="DNA topoisomerase IV, alpha subunit"/>
    <property type="match status" value="1"/>
</dbReference>
<dbReference type="PRINTS" id="PR01550">
    <property type="entry name" value="TOP6AFAMILY"/>
</dbReference>
<sequence>MVHGKVQLETVADTKCVLIVEKDAAYHRLIDEGFLDRFGPCIIITGKGYPDMNTRLLVHMIWSQLSLPIYALVDADPFGIEIMCVYRYGSAKMAHLCNRLAVPSVRWLGIHPCDVTVLSPPGYASQQMTDKDKRRAEALLRRPYIACNDEIKRQVMPSTGDFQITNCGEKCDSLENQHLKKCQWNPCIIIFLLLCPLNVTQPLRICC</sequence>
<dbReference type="EMBL" id="JBFDAA010000011">
    <property type="protein sequence ID" value="KAL1123776.1"/>
    <property type="molecule type" value="Genomic_DNA"/>
</dbReference>